<keyword evidence="5" id="KW-1185">Reference proteome</keyword>
<evidence type="ECO:0000313" key="5">
    <source>
        <dbReference type="Proteomes" id="UP000273119"/>
    </source>
</evidence>
<evidence type="ECO:0000256" key="1">
    <source>
        <dbReference type="ARBA" id="ARBA00010088"/>
    </source>
</evidence>
<gene>
    <name evidence="4" type="ORF">DWQ67_04420</name>
</gene>
<sequence length="450" mass="49079">MTLTRPATLTWSEEPTEWRGVRASGHRFEVPLDHADPARGTITVYARAVSEDTDEAQERPWLVYHQGGPGFAALRPTGGASGWLKALLPRFRVLLLDQRGTGLSSPIDARTLAALGPVRAQVEYLSHFRAPDIVADAEAVRQTLGIEQWSSLGQSYGGFITLSYLSLAPASLERCLITGGLGELRGDAATVYRATFPRIAAREAEFLGRHPQDAARLSQVYDVVRSRRAAGEPERLADGREVTELTVQHLGMFLGGNTRVEGLHYALEEAVVQVDGQDRLSASFLSTLQSQLDHRANPLYWLLQESIYSSGQSTRWAAQRVLDESFPQFRQDAERPGLLGEMALPADYEQDPALIPLAPLAHALAEYQGWGPLYNTAQLAANTVPVAAAMYTDDIYVDRELSLATAAAVRGVQVWESDEFHHDGIGDNPDLIIGALLAMTDAAIAASEEV</sequence>
<proteinExistence type="inferred from homology"/>
<dbReference type="PRINTS" id="PR00793">
    <property type="entry name" value="PROAMNOPTASE"/>
</dbReference>
<organism evidence="4 5">
    <name type="scientific">Galactobacter caseinivorans</name>
    <dbReference type="NCBI Taxonomy" id="2676123"/>
    <lineage>
        <taxon>Bacteria</taxon>
        <taxon>Bacillati</taxon>
        <taxon>Actinomycetota</taxon>
        <taxon>Actinomycetes</taxon>
        <taxon>Micrococcales</taxon>
        <taxon>Micrococcaceae</taxon>
        <taxon>Galactobacter</taxon>
    </lineage>
</organism>
<dbReference type="Proteomes" id="UP000273119">
    <property type="component" value="Unassembled WGS sequence"/>
</dbReference>
<evidence type="ECO:0000256" key="2">
    <source>
        <dbReference type="ARBA" id="ARBA00022801"/>
    </source>
</evidence>
<name>A0A496PKL3_9MICC</name>
<dbReference type="GO" id="GO:0004177">
    <property type="term" value="F:aminopeptidase activity"/>
    <property type="evidence" value="ECO:0007669"/>
    <property type="project" value="UniProtKB-EC"/>
</dbReference>
<evidence type="ECO:0000313" key="4">
    <source>
        <dbReference type="EMBL" id="RKW71046.1"/>
    </source>
</evidence>
<dbReference type="InterPro" id="IPR051601">
    <property type="entry name" value="Serine_prot/Carboxylest_S33"/>
</dbReference>
<dbReference type="Pfam" id="PF00561">
    <property type="entry name" value="Abhydrolase_1"/>
    <property type="match status" value="1"/>
</dbReference>
<dbReference type="InterPro" id="IPR029058">
    <property type="entry name" value="AB_hydrolase_fold"/>
</dbReference>
<dbReference type="PANTHER" id="PTHR43248:SF2">
    <property type="entry name" value="PROLYL AMINOPEPTIDASE"/>
    <property type="match status" value="1"/>
</dbReference>
<dbReference type="Gene3D" id="3.40.50.1820">
    <property type="entry name" value="alpha/beta hydrolase"/>
    <property type="match status" value="1"/>
</dbReference>
<dbReference type="InterPro" id="IPR002410">
    <property type="entry name" value="Peptidase_S33"/>
</dbReference>
<evidence type="ECO:0000259" key="3">
    <source>
        <dbReference type="Pfam" id="PF00561"/>
    </source>
</evidence>
<accession>A0A496PKL3</accession>
<keyword evidence="2 4" id="KW-0378">Hydrolase</keyword>
<dbReference type="AlphaFoldDB" id="A0A496PKL3"/>
<feature type="domain" description="AB hydrolase-1" evidence="3">
    <location>
        <begin position="60"/>
        <end position="206"/>
    </location>
</feature>
<dbReference type="PANTHER" id="PTHR43248">
    <property type="entry name" value="2-SUCCINYL-6-HYDROXY-2,4-CYCLOHEXADIENE-1-CARBOXYLATE SYNTHASE"/>
    <property type="match status" value="1"/>
</dbReference>
<protein>
    <submittedName>
        <fullName evidence="4">Alpha/beta fold hydrolase</fullName>
    </submittedName>
</protein>
<dbReference type="RefSeq" id="WP_121484382.1">
    <property type="nucleotide sequence ID" value="NZ_QQXL01000002.1"/>
</dbReference>
<dbReference type="SUPFAM" id="SSF53474">
    <property type="entry name" value="alpha/beta-Hydrolases"/>
    <property type="match status" value="1"/>
</dbReference>
<dbReference type="GO" id="GO:0006508">
    <property type="term" value="P:proteolysis"/>
    <property type="evidence" value="ECO:0007669"/>
    <property type="project" value="InterPro"/>
</dbReference>
<reference evidence="4 5" key="1">
    <citation type="submission" date="2018-07" db="EMBL/GenBank/DDBJ databases">
        <title>Arthrobacter sp. nov., isolated from raw cow's milk with high bacterial count.</title>
        <authorList>
            <person name="Hahne J."/>
            <person name="Isele D."/>
            <person name="Lipski A."/>
        </authorList>
    </citation>
    <scope>NUCLEOTIDE SEQUENCE [LARGE SCALE GENOMIC DNA]</scope>
    <source>
        <strain evidence="4 5">JZ R-183</strain>
    </source>
</reference>
<dbReference type="EMBL" id="QQXL01000002">
    <property type="protein sequence ID" value="RKW71046.1"/>
    <property type="molecule type" value="Genomic_DNA"/>
</dbReference>
<comment type="similarity">
    <text evidence="1">Belongs to the peptidase S33 family.</text>
</comment>
<comment type="caution">
    <text evidence="4">The sequence shown here is derived from an EMBL/GenBank/DDBJ whole genome shotgun (WGS) entry which is preliminary data.</text>
</comment>
<dbReference type="InterPro" id="IPR000073">
    <property type="entry name" value="AB_hydrolase_1"/>
</dbReference>